<dbReference type="RefSeq" id="XP_013979779.1">
    <property type="nucleotide sequence ID" value="XM_014124304.2"/>
</dbReference>
<organism evidence="5 6">
    <name type="scientific">Salmo salar</name>
    <name type="common">Atlantic salmon</name>
    <dbReference type="NCBI Taxonomy" id="8030"/>
    <lineage>
        <taxon>Eukaryota</taxon>
        <taxon>Metazoa</taxon>
        <taxon>Chordata</taxon>
        <taxon>Craniata</taxon>
        <taxon>Vertebrata</taxon>
        <taxon>Euteleostomi</taxon>
        <taxon>Actinopterygii</taxon>
        <taxon>Neopterygii</taxon>
        <taxon>Teleostei</taxon>
        <taxon>Protacanthopterygii</taxon>
        <taxon>Salmoniformes</taxon>
        <taxon>Salmonidae</taxon>
        <taxon>Salmoninae</taxon>
        <taxon>Salmo</taxon>
    </lineage>
</organism>
<feature type="domain" description="Fanconi anaemia group A protein C-terminal" evidence="1">
    <location>
        <begin position="1236"/>
        <end position="1449"/>
    </location>
</feature>
<feature type="domain" description="Fanconi anaemia group A protein N-terminal" evidence="2">
    <location>
        <begin position="177"/>
        <end position="524"/>
    </location>
</feature>
<protein>
    <submittedName>
        <fullName evidence="6">Fanconi anemia group A protein isoform X1</fullName>
    </submittedName>
</protein>
<dbReference type="GeneID" id="106560897"/>
<dbReference type="Pfam" id="PF24783">
    <property type="entry name" value="FANCA_arcN"/>
    <property type="match status" value="1"/>
</dbReference>
<dbReference type="InterPro" id="IPR003516">
    <property type="entry name" value="FANCA"/>
</dbReference>
<proteinExistence type="predicted"/>
<evidence type="ECO:0000313" key="6">
    <source>
        <dbReference type="RefSeq" id="XP_013979779.1"/>
    </source>
</evidence>
<name>A0A1S3KN67_SALSA</name>
<dbReference type="Pfam" id="PF03511">
    <property type="entry name" value="FANCA_CTD"/>
    <property type="match status" value="1"/>
</dbReference>
<dbReference type="PRINTS" id="PR00826">
    <property type="entry name" value="FANCONIAGENE"/>
</dbReference>
<dbReference type="Proteomes" id="UP001652741">
    <property type="component" value="Chromosome ssa10"/>
</dbReference>
<accession>A0A1S3KN67</accession>
<evidence type="ECO:0000313" key="5">
    <source>
        <dbReference type="Proteomes" id="UP001652741"/>
    </source>
</evidence>
<dbReference type="InterPro" id="IPR055386">
    <property type="entry name" value="FANCA_helical"/>
</dbReference>
<evidence type="ECO:0000259" key="4">
    <source>
        <dbReference type="Pfam" id="PF24783"/>
    </source>
</evidence>
<dbReference type="InterPro" id="IPR055387">
    <property type="entry name" value="FANCA_arcN"/>
</dbReference>
<evidence type="ECO:0000259" key="1">
    <source>
        <dbReference type="Pfam" id="PF03511"/>
    </source>
</evidence>
<sequence length="1470" mass="163940">MSLGASSMCPTQKRTLSCLLAGRVGKRPKQENAQELQEAAVQLLNRHQNLSDLFLEVGSPNPCNLICKEYSGQKKAASESPSPTIGGSLLGEFSGYLLHQVNELRRKAGELGVPVAALSVKMVVERLLDLTGHIKGDREQVLLNSTQRVQLSVLLQSTRELLSLEAFCSKLFWQEYWRDQKQPMLEVVHHLHTQNILSLEYMLESENGVRSWLMSELKALCGRTATEEGDGVPQQVLSTVVSVLVRAVFEETQDSTAAPCGRLSQVCRSVLDDMLSWVLDTLNCKQTLQSGETTAELWVQMFDASLCGVSVSPDALRRFFTHSLTHTLTYRPRLKVSDAIAMQREWGFAKTCRLLTSLFRKLAVIFKVEELLSHLQQVLETHEVNWQHVLSCLSTLLVYNPNTQHSLKELLSRLLSSAFEVYDLENMITAFLLARQGALEGPGVFPSYSEWFKMSFGGASSYHGNSKKSLVFLLKFLSDLVPFDPPQYLKVHILHPPYVAVKHRALLQEYISLTKTRLADLKVSIEEMGLYEDISGAGASVQPQCQPRQDVEKAISLFGSTGRISATVMEASIFRRPYFLTRFLPALLTPRVLPVKPDARMNFIDSLKKAEKIPAAQHSSYIESCQRERQRQQDSKGVSVVNDDDNPQEVLQVQLQEHRALLTEGGSDGAVSAQLARISHTLSIVFPERAEELVSQAVIKLHVDESTFSELHNKVVNMILRSFCQSLLDASRISPPNKQSPWASQFVNILLGHRQLLTALLHRMWDLLHNQGVSLSAAHVLGLAAFVVHLDASQAQCPKVQLCPPLLPGPVSVPEALTTALPCTTQTNMLFCVRFCVAAVCYGLCRSESLCDQPQQQQQYNPCGLYKKLLYLIPRLMPDMRRLPIEASGESEYVGANKQGEEENRGLWKSVTDTNTTWRKSAWELWKHAPFHLLVKLPEYQFSFSEWLAAELRVQRSEDALSDPDRQEYQQWACQQLYLPSPVDQGGCAGDLRTACSHILNAVMDQKTVCAQTQENTDHRPSEAGTCLPDILSRLQEIVYEMELTSRSQRTQDKGHFLLDLISHRCSVTSDLQSISSELSLQQTLHTWNRVILALPAVMLVTVKTGGGKRTLDCETLMEHINQYQRKGCSPAGLLPYHLTAHFLRAVLMASVSCDCASGEVNKAMSLISLQCPLLLVSAGHWWGRLSPVLVSLWHRLTDGQPLPQQLQVLADCHLWVCSSKDGVSCPVPSAPPLLLAACLHCVWEGQGSGKGIRTSLEMLGQLTEHHSQLLVFLLFLCVTDLLTTFLTPQRVKGLQRAQELCKDILTVLVDSADWLLLFKSPCSEKGLYQPVAVVTSDEYTRLMPLAFYSLVPHLNSEVLEKTVKVPGFLHTAVLCYSSLIKLFMDGQTPCPVTEHLTDQVLVSQMDPSYILTRAQQVLLKTISLTSPTSLSQHQLNQLEALCVDLDPEVAAALVFHLSSSSLSPELDFL</sequence>
<dbReference type="PANTHER" id="PTHR12047">
    <property type="entry name" value="FANCONI ANEMIA GROUP A PROTEIN"/>
    <property type="match status" value="1"/>
</dbReference>
<evidence type="ECO:0000259" key="3">
    <source>
        <dbReference type="Pfam" id="PF24781"/>
    </source>
</evidence>
<dbReference type="GO" id="GO:0043240">
    <property type="term" value="C:Fanconi anaemia nuclear complex"/>
    <property type="evidence" value="ECO:0007669"/>
    <property type="project" value="InterPro"/>
</dbReference>
<feature type="domain" description="Fanconi anaemia group A protein helical" evidence="3">
    <location>
        <begin position="544"/>
        <end position="625"/>
    </location>
</feature>
<evidence type="ECO:0000259" key="2">
    <source>
        <dbReference type="Pfam" id="PF15865"/>
    </source>
</evidence>
<gene>
    <name evidence="6" type="primary">LOC106560897</name>
</gene>
<dbReference type="GO" id="GO:0036297">
    <property type="term" value="P:interstrand cross-link repair"/>
    <property type="evidence" value="ECO:0007669"/>
    <property type="project" value="InterPro"/>
</dbReference>
<dbReference type="PANTHER" id="PTHR12047:SF2">
    <property type="entry name" value="FANCONI ANEMIA GROUP A PROTEIN"/>
    <property type="match status" value="1"/>
</dbReference>
<dbReference type="InterPro" id="IPR031729">
    <property type="entry name" value="Fanconi_A_N"/>
</dbReference>
<dbReference type="OrthoDB" id="2287188at2759"/>
<feature type="domain" description="Fanconi anaemia group A protein arcN subdomain" evidence="4">
    <location>
        <begin position="647"/>
        <end position="881"/>
    </location>
</feature>
<dbReference type="Pfam" id="PF15865">
    <property type="entry name" value="Fanconi_A_N"/>
    <property type="match status" value="1"/>
</dbReference>
<reference evidence="6" key="1">
    <citation type="submission" date="2025-08" db="UniProtKB">
        <authorList>
            <consortium name="RefSeq"/>
        </authorList>
    </citation>
    <scope>IDENTIFICATION</scope>
</reference>
<dbReference type="Pfam" id="PF24781">
    <property type="entry name" value="FANCA_helical"/>
    <property type="match status" value="1"/>
</dbReference>
<dbReference type="InterPro" id="IPR055277">
    <property type="entry name" value="Fanconi_A_C"/>
</dbReference>
<keyword evidence="5" id="KW-1185">Reference proteome</keyword>